<dbReference type="Pfam" id="PF02518">
    <property type="entry name" value="HATPase_c"/>
    <property type="match status" value="1"/>
</dbReference>
<dbReference type="InterPro" id="IPR003661">
    <property type="entry name" value="HisK_dim/P_dom"/>
</dbReference>
<feature type="domain" description="Histidine kinase" evidence="8">
    <location>
        <begin position="11"/>
        <end position="221"/>
    </location>
</feature>
<protein>
    <recommendedName>
        <fullName evidence="2">histidine kinase</fullName>
        <ecNumber evidence="2">2.7.13.3</ecNumber>
    </recommendedName>
</protein>
<keyword evidence="6 9" id="KW-0418">Kinase</keyword>
<dbReference type="CDD" id="cd00082">
    <property type="entry name" value="HisKA"/>
    <property type="match status" value="1"/>
</dbReference>
<dbReference type="InterPro" id="IPR004358">
    <property type="entry name" value="Sig_transdc_His_kin-like_C"/>
</dbReference>
<keyword evidence="10" id="KW-1185">Reference proteome</keyword>
<dbReference type="InterPro" id="IPR050980">
    <property type="entry name" value="2C_sensor_his_kinase"/>
</dbReference>
<evidence type="ECO:0000259" key="8">
    <source>
        <dbReference type="PROSITE" id="PS50109"/>
    </source>
</evidence>
<dbReference type="PANTHER" id="PTHR44936">
    <property type="entry name" value="SENSOR PROTEIN CREC"/>
    <property type="match status" value="1"/>
</dbReference>
<dbReference type="GO" id="GO:0000155">
    <property type="term" value="F:phosphorelay sensor kinase activity"/>
    <property type="evidence" value="ECO:0007669"/>
    <property type="project" value="InterPro"/>
</dbReference>
<evidence type="ECO:0000313" key="9">
    <source>
        <dbReference type="EMBL" id="RKT47620.1"/>
    </source>
</evidence>
<comment type="catalytic activity">
    <reaction evidence="1">
        <text>ATP + protein L-histidine = ADP + protein N-phospho-L-histidine.</text>
        <dbReference type="EC" id="2.7.13.3"/>
    </reaction>
</comment>
<name>A0A495VFK6_9GAMM</name>
<proteinExistence type="predicted"/>
<evidence type="ECO:0000256" key="1">
    <source>
        <dbReference type="ARBA" id="ARBA00000085"/>
    </source>
</evidence>
<evidence type="ECO:0000256" key="4">
    <source>
        <dbReference type="ARBA" id="ARBA00022679"/>
    </source>
</evidence>
<dbReference type="InterPro" id="IPR005467">
    <property type="entry name" value="His_kinase_dom"/>
</dbReference>
<keyword evidence="4" id="KW-0808">Transferase</keyword>
<sequence length="221" mass="24084">MARKFSGLLRVVSHKIRNPASSLRFVATNLRRGVLSPEAAAKDLIRLSNQLSDIVRAMQRQRDAFADGTAADYHYDLREKVVQVQGALAGRLDPAGLDLAVRAAPGGQTHLVDGPRLVLILTNLLDNAFKYGGVGRVRLTLSSTRERLKLEVADQGQGIAASEVERSFDQFWRDPQHGHIPGWGLGLWACRSAVESLGGSIEYVPQVSHGAGFRVLVTLEP</sequence>
<evidence type="ECO:0000256" key="2">
    <source>
        <dbReference type="ARBA" id="ARBA00012438"/>
    </source>
</evidence>
<evidence type="ECO:0000256" key="3">
    <source>
        <dbReference type="ARBA" id="ARBA00022553"/>
    </source>
</evidence>
<dbReference type="GO" id="GO:0005524">
    <property type="term" value="F:ATP binding"/>
    <property type="evidence" value="ECO:0007669"/>
    <property type="project" value="UniProtKB-KW"/>
</dbReference>
<dbReference type="SUPFAM" id="SSF55874">
    <property type="entry name" value="ATPase domain of HSP90 chaperone/DNA topoisomerase II/histidine kinase"/>
    <property type="match status" value="1"/>
</dbReference>
<dbReference type="SMART" id="SM00387">
    <property type="entry name" value="HATPase_c"/>
    <property type="match status" value="1"/>
</dbReference>
<evidence type="ECO:0000256" key="6">
    <source>
        <dbReference type="ARBA" id="ARBA00022777"/>
    </source>
</evidence>
<evidence type="ECO:0000256" key="5">
    <source>
        <dbReference type="ARBA" id="ARBA00022741"/>
    </source>
</evidence>
<evidence type="ECO:0000313" key="10">
    <source>
        <dbReference type="Proteomes" id="UP000274556"/>
    </source>
</evidence>
<keyword evidence="3" id="KW-0597">Phosphoprotein</keyword>
<dbReference type="EC" id="2.7.13.3" evidence="2"/>
<dbReference type="InterPro" id="IPR036890">
    <property type="entry name" value="HATPase_C_sf"/>
</dbReference>
<dbReference type="EMBL" id="RBXL01000001">
    <property type="protein sequence ID" value="RKT47620.1"/>
    <property type="molecule type" value="Genomic_DNA"/>
</dbReference>
<dbReference type="Proteomes" id="UP000274556">
    <property type="component" value="Unassembled WGS sequence"/>
</dbReference>
<dbReference type="AlphaFoldDB" id="A0A495VFK6"/>
<dbReference type="InterPro" id="IPR003594">
    <property type="entry name" value="HATPase_dom"/>
</dbReference>
<dbReference type="PROSITE" id="PS50109">
    <property type="entry name" value="HIS_KIN"/>
    <property type="match status" value="1"/>
</dbReference>
<evidence type="ECO:0000256" key="7">
    <source>
        <dbReference type="ARBA" id="ARBA00022840"/>
    </source>
</evidence>
<dbReference type="PRINTS" id="PR00344">
    <property type="entry name" value="BCTRLSENSOR"/>
</dbReference>
<keyword evidence="7" id="KW-0067">ATP-binding</keyword>
<dbReference type="PANTHER" id="PTHR44936:SF10">
    <property type="entry name" value="SENSOR PROTEIN RSTB"/>
    <property type="match status" value="1"/>
</dbReference>
<reference evidence="9 10" key="1">
    <citation type="submission" date="2018-10" db="EMBL/GenBank/DDBJ databases">
        <title>Genomic Encyclopedia of Archaeal and Bacterial Type Strains, Phase II (KMG-II): from individual species to whole genera.</title>
        <authorList>
            <person name="Goeker M."/>
        </authorList>
    </citation>
    <scope>NUCLEOTIDE SEQUENCE [LARGE SCALE GENOMIC DNA]</scope>
    <source>
        <strain evidence="9 10">DSM 235</strain>
    </source>
</reference>
<gene>
    <name evidence="9" type="ORF">BDD21_5221</name>
</gene>
<keyword evidence="5" id="KW-0547">Nucleotide-binding</keyword>
<organism evidence="9 10">
    <name type="scientific">Thiocapsa rosea</name>
    <dbReference type="NCBI Taxonomy" id="69360"/>
    <lineage>
        <taxon>Bacteria</taxon>
        <taxon>Pseudomonadati</taxon>
        <taxon>Pseudomonadota</taxon>
        <taxon>Gammaproteobacteria</taxon>
        <taxon>Chromatiales</taxon>
        <taxon>Chromatiaceae</taxon>
        <taxon>Thiocapsa</taxon>
    </lineage>
</organism>
<accession>A0A495VFK6</accession>
<dbReference type="GO" id="GO:0005886">
    <property type="term" value="C:plasma membrane"/>
    <property type="evidence" value="ECO:0007669"/>
    <property type="project" value="UniProtKB-SubCell"/>
</dbReference>
<comment type="caution">
    <text evidence="9">The sequence shown here is derived from an EMBL/GenBank/DDBJ whole genome shotgun (WGS) entry which is preliminary data.</text>
</comment>
<dbReference type="Gene3D" id="3.30.565.10">
    <property type="entry name" value="Histidine kinase-like ATPase, C-terminal domain"/>
    <property type="match status" value="1"/>
</dbReference>